<dbReference type="EMBL" id="CAFBLP010000090">
    <property type="protein sequence ID" value="CAB4888499.1"/>
    <property type="molecule type" value="Genomic_DNA"/>
</dbReference>
<reference evidence="1" key="1">
    <citation type="submission" date="2020-05" db="EMBL/GenBank/DDBJ databases">
        <authorList>
            <person name="Chiriac C."/>
            <person name="Salcher M."/>
            <person name="Ghai R."/>
            <person name="Kavagutti S V."/>
        </authorList>
    </citation>
    <scope>NUCLEOTIDE SEQUENCE</scope>
</reference>
<proteinExistence type="predicted"/>
<organism evidence="1">
    <name type="scientific">freshwater metagenome</name>
    <dbReference type="NCBI Taxonomy" id="449393"/>
    <lineage>
        <taxon>unclassified sequences</taxon>
        <taxon>metagenomes</taxon>
        <taxon>ecological metagenomes</taxon>
    </lineage>
</organism>
<gene>
    <name evidence="1" type="ORF">UFOPK3376_02600</name>
</gene>
<dbReference type="AlphaFoldDB" id="A0A6J7F8I5"/>
<sequence>MGEVAPLEVQENWDQLSTNLKTANSVDINDPASMQAVADQAYATQRAAENLVDWARTTCGLELGPVGGADSSAPPTSG</sequence>
<evidence type="ECO:0000313" key="1">
    <source>
        <dbReference type="EMBL" id="CAB4888499.1"/>
    </source>
</evidence>
<name>A0A6J7F8I5_9ZZZZ</name>
<accession>A0A6J7F8I5</accession>
<protein>
    <submittedName>
        <fullName evidence="1">Unannotated protein</fullName>
    </submittedName>
</protein>